<feature type="transmembrane region" description="Helical" evidence="12">
    <location>
        <begin position="304"/>
        <end position="324"/>
    </location>
</feature>
<gene>
    <name evidence="13" type="ORF">Ltuc_2605</name>
</gene>
<comment type="catalytic activity">
    <reaction evidence="10">
        <text>Mg(2+)(in) = Mg(2+)(out)</text>
        <dbReference type="Rhea" id="RHEA:29827"/>
        <dbReference type="ChEBI" id="CHEBI:18420"/>
    </reaction>
</comment>
<dbReference type="Pfam" id="PF01544">
    <property type="entry name" value="CorA"/>
    <property type="match status" value="1"/>
</dbReference>
<comment type="similarity">
    <text evidence="2">Belongs to the CorA metal ion transporter (MIT) (TC 1.A.35) family.</text>
</comment>
<keyword evidence="3" id="KW-0813">Transport</keyword>
<keyword evidence="4" id="KW-1003">Cell membrane</keyword>
<evidence type="ECO:0000256" key="2">
    <source>
        <dbReference type="ARBA" id="ARBA00009765"/>
    </source>
</evidence>
<dbReference type="AlphaFoldDB" id="A0A0W0ZQQ0"/>
<evidence type="ECO:0000256" key="1">
    <source>
        <dbReference type="ARBA" id="ARBA00004651"/>
    </source>
</evidence>
<dbReference type="EMBL" id="LNZA01000008">
    <property type="protein sequence ID" value="KTD71246.1"/>
    <property type="molecule type" value="Genomic_DNA"/>
</dbReference>
<dbReference type="PANTHER" id="PTHR46494">
    <property type="entry name" value="CORA FAMILY METAL ION TRANSPORTER (EUROFUNG)"/>
    <property type="match status" value="1"/>
</dbReference>
<sequence>MDVKMNTFDTIAIEFDLTHHTVKHVALEELQVDTQEKNKIYWIHSNLNQADTFKQLVRKLRLPAEVVQLCSEEKNLSNLIDNDNALTLQIKCLASHELNENNEINLDNLVIHLTPQYCFTAADKPLPVLFEFFNNCSKSVHYAKTSCFILFLFLEGIINDYAKVLFHYEEIAEQFESVVQKTQENIYKDVAEVKHQTLQIKRDMIAIREILMRITNRNILVISGKCRSSLYNLSNHSHLIINEVDSIRELLNSLLGQIDNELMQKMSETMAVLTAFAAIFLPLNLITGIYGMNFEWIPELRWKYGYFGALGLIVTCAIFLYFLFKKKKWL</sequence>
<dbReference type="Gene3D" id="3.30.460.20">
    <property type="entry name" value="CorA soluble domain-like"/>
    <property type="match status" value="1"/>
</dbReference>
<dbReference type="InterPro" id="IPR002523">
    <property type="entry name" value="MgTranspt_CorA/ZnTranspt_ZntB"/>
</dbReference>
<evidence type="ECO:0000256" key="8">
    <source>
        <dbReference type="ARBA" id="ARBA00023065"/>
    </source>
</evidence>
<evidence type="ECO:0000256" key="5">
    <source>
        <dbReference type="ARBA" id="ARBA00022692"/>
    </source>
</evidence>
<dbReference type="SUPFAM" id="SSF143865">
    <property type="entry name" value="CorA soluble domain-like"/>
    <property type="match status" value="1"/>
</dbReference>
<dbReference type="STRING" id="40335.Ltuc_2605"/>
<evidence type="ECO:0000313" key="14">
    <source>
        <dbReference type="Proteomes" id="UP000054693"/>
    </source>
</evidence>
<evidence type="ECO:0000256" key="9">
    <source>
        <dbReference type="ARBA" id="ARBA00023136"/>
    </source>
</evidence>
<dbReference type="GO" id="GO:0015095">
    <property type="term" value="F:magnesium ion transmembrane transporter activity"/>
    <property type="evidence" value="ECO:0007669"/>
    <property type="project" value="TreeGrafter"/>
</dbReference>
<dbReference type="GO" id="GO:0050897">
    <property type="term" value="F:cobalt ion binding"/>
    <property type="evidence" value="ECO:0007669"/>
    <property type="project" value="TreeGrafter"/>
</dbReference>
<evidence type="ECO:0000256" key="12">
    <source>
        <dbReference type="SAM" id="Phobius"/>
    </source>
</evidence>
<dbReference type="Proteomes" id="UP000054693">
    <property type="component" value="Unassembled WGS sequence"/>
</dbReference>
<dbReference type="InterPro" id="IPR045861">
    <property type="entry name" value="CorA_cytoplasmic_dom"/>
</dbReference>
<evidence type="ECO:0000256" key="10">
    <source>
        <dbReference type="ARBA" id="ARBA00034269"/>
    </source>
</evidence>
<evidence type="ECO:0000256" key="11">
    <source>
        <dbReference type="ARBA" id="ARBA00045497"/>
    </source>
</evidence>
<dbReference type="PATRIC" id="fig|40335.7.peg.2784"/>
<accession>A0A0W0ZQQ0</accession>
<dbReference type="PANTHER" id="PTHR46494:SF1">
    <property type="entry name" value="CORA FAMILY METAL ION TRANSPORTER (EUROFUNG)"/>
    <property type="match status" value="1"/>
</dbReference>
<keyword evidence="8" id="KW-0406">Ion transport</keyword>
<comment type="function">
    <text evidence="11">Mediates influx of magnesium ions. Alternates between open and closed states. Activated by low cytoplasmic Mg(2+) levels. Inactive when cytoplasmic Mg(2+) levels are high.</text>
</comment>
<protein>
    <submittedName>
        <fullName evidence="13">Magnesium and cobalt transport protein CorA</fullName>
    </submittedName>
</protein>
<dbReference type="GO" id="GO:0005886">
    <property type="term" value="C:plasma membrane"/>
    <property type="evidence" value="ECO:0007669"/>
    <property type="project" value="UniProtKB-SubCell"/>
</dbReference>
<evidence type="ECO:0000313" key="13">
    <source>
        <dbReference type="EMBL" id="KTD71246.1"/>
    </source>
</evidence>
<evidence type="ECO:0000256" key="6">
    <source>
        <dbReference type="ARBA" id="ARBA00022842"/>
    </source>
</evidence>
<name>A0A0W0ZQQ0_9GAMM</name>
<comment type="caution">
    <text evidence="13">The sequence shown here is derived from an EMBL/GenBank/DDBJ whole genome shotgun (WGS) entry which is preliminary data.</text>
</comment>
<keyword evidence="7 12" id="KW-1133">Transmembrane helix</keyword>
<reference evidence="13 14" key="1">
    <citation type="submission" date="2015-11" db="EMBL/GenBank/DDBJ databases">
        <title>Genomic analysis of 38 Legionella species identifies large and diverse effector repertoires.</title>
        <authorList>
            <person name="Burstein D."/>
            <person name="Amaro F."/>
            <person name="Zusman T."/>
            <person name="Lifshitz Z."/>
            <person name="Cohen O."/>
            <person name="Gilbert J.A."/>
            <person name="Pupko T."/>
            <person name="Shuman H.A."/>
            <person name="Segal G."/>
        </authorList>
    </citation>
    <scope>NUCLEOTIDE SEQUENCE [LARGE SCALE GENOMIC DNA]</scope>
    <source>
        <strain evidence="13 14">ATCC 49180</strain>
    </source>
</reference>
<evidence type="ECO:0000256" key="4">
    <source>
        <dbReference type="ARBA" id="ARBA00022475"/>
    </source>
</evidence>
<evidence type="ECO:0000256" key="7">
    <source>
        <dbReference type="ARBA" id="ARBA00022989"/>
    </source>
</evidence>
<comment type="subcellular location">
    <subcellularLocation>
        <location evidence="1">Cell membrane</location>
        <topology evidence="1">Multi-pass membrane protein</topology>
    </subcellularLocation>
</comment>
<keyword evidence="9 12" id="KW-0472">Membrane</keyword>
<dbReference type="GO" id="GO:0015087">
    <property type="term" value="F:cobalt ion transmembrane transporter activity"/>
    <property type="evidence" value="ECO:0007669"/>
    <property type="project" value="TreeGrafter"/>
</dbReference>
<feature type="transmembrane region" description="Helical" evidence="12">
    <location>
        <begin position="270"/>
        <end position="292"/>
    </location>
</feature>
<dbReference type="Gene3D" id="1.20.58.340">
    <property type="entry name" value="Magnesium transport protein CorA, transmembrane region"/>
    <property type="match status" value="2"/>
</dbReference>
<evidence type="ECO:0000256" key="3">
    <source>
        <dbReference type="ARBA" id="ARBA00022448"/>
    </source>
</evidence>
<keyword evidence="5 12" id="KW-0812">Transmembrane</keyword>
<keyword evidence="14" id="KW-1185">Reference proteome</keyword>
<keyword evidence="6" id="KW-0460">Magnesium</keyword>
<proteinExistence type="inferred from homology"/>
<dbReference type="SUPFAM" id="SSF144083">
    <property type="entry name" value="Magnesium transport protein CorA, transmembrane region"/>
    <property type="match status" value="1"/>
</dbReference>
<dbReference type="InterPro" id="IPR045863">
    <property type="entry name" value="CorA_TM1_TM2"/>
</dbReference>
<dbReference type="GO" id="GO:0000287">
    <property type="term" value="F:magnesium ion binding"/>
    <property type="evidence" value="ECO:0007669"/>
    <property type="project" value="TreeGrafter"/>
</dbReference>
<dbReference type="OrthoDB" id="9803416at2"/>
<organism evidence="13 14">
    <name type="scientific">Legionella tucsonensis</name>
    <dbReference type="NCBI Taxonomy" id="40335"/>
    <lineage>
        <taxon>Bacteria</taxon>
        <taxon>Pseudomonadati</taxon>
        <taxon>Pseudomonadota</taxon>
        <taxon>Gammaproteobacteria</taxon>
        <taxon>Legionellales</taxon>
        <taxon>Legionellaceae</taxon>
        <taxon>Legionella</taxon>
    </lineage>
</organism>
<dbReference type="FunFam" id="1.20.58.340:FF:000004">
    <property type="entry name" value="Magnesium transport protein CorA"/>
    <property type="match status" value="1"/>
</dbReference>